<dbReference type="Pfam" id="PF04676">
    <property type="entry name" value="CwfJ_C_2"/>
    <property type="match status" value="1"/>
</dbReference>
<dbReference type="EMBL" id="CR940348">
    <property type="protein sequence ID" value="CAI74577.1"/>
    <property type="molecule type" value="Genomic_DNA"/>
</dbReference>
<feature type="domain" description="Cwf19-like protein C-terminal" evidence="2">
    <location>
        <begin position="215"/>
        <end position="306"/>
    </location>
</feature>
<evidence type="ECO:0000313" key="4">
    <source>
        <dbReference type="EMBL" id="CAI74577.1"/>
    </source>
</evidence>
<dbReference type="eggNOG" id="KOG2477">
    <property type="taxonomic scope" value="Eukaryota"/>
</dbReference>
<protein>
    <submittedName>
        <fullName evidence="4">Uncharacterized protein</fullName>
    </submittedName>
</protein>
<dbReference type="InterPro" id="IPR006768">
    <property type="entry name" value="Cwf19-like_C_dom-1"/>
</dbReference>
<keyword evidence="5" id="KW-1185">Reference proteome</keyword>
<dbReference type="Proteomes" id="UP000001950">
    <property type="component" value="Chromosome 2"/>
</dbReference>
<dbReference type="InterPro" id="IPR006767">
    <property type="entry name" value="Cwf19-like_C_dom-2"/>
</dbReference>
<evidence type="ECO:0000259" key="2">
    <source>
        <dbReference type="Pfam" id="PF04676"/>
    </source>
</evidence>
<dbReference type="AlphaFoldDB" id="Q4UEB2"/>
<organism evidence="4 5">
    <name type="scientific">Theileria annulata</name>
    <dbReference type="NCBI Taxonomy" id="5874"/>
    <lineage>
        <taxon>Eukaryota</taxon>
        <taxon>Sar</taxon>
        <taxon>Alveolata</taxon>
        <taxon>Apicomplexa</taxon>
        <taxon>Aconoidasida</taxon>
        <taxon>Piroplasmida</taxon>
        <taxon>Theileriidae</taxon>
        <taxon>Theileria</taxon>
    </lineage>
</organism>
<dbReference type="Pfam" id="PF04677">
    <property type="entry name" value="CwfJ_C_1"/>
    <property type="match status" value="1"/>
</dbReference>
<dbReference type="RefSeq" id="XP_952309.1">
    <property type="nucleotide sequence ID" value="XM_947216.1"/>
</dbReference>
<accession>Q4UEB2</accession>
<dbReference type="GO" id="GO:0071014">
    <property type="term" value="C:post-mRNA release spliceosomal complex"/>
    <property type="evidence" value="ECO:0007669"/>
    <property type="project" value="TreeGrafter"/>
</dbReference>
<dbReference type="STRING" id="5874.Q4UEB2"/>
<name>Q4UEB2_THEAN</name>
<dbReference type="GeneID" id="3862011"/>
<dbReference type="InParanoid" id="Q4UEB2"/>
<comment type="similarity">
    <text evidence="1">Belongs to the CWF19 family.</text>
</comment>
<proteinExistence type="inferred from homology"/>
<dbReference type="InterPro" id="IPR040194">
    <property type="entry name" value="Cwf19-like"/>
</dbReference>
<dbReference type="OMA" id="ISECEFC"/>
<dbReference type="VEuPathDB" id="PiroplasmaDB:TA13015"/>
<gene>
    <name evidence="4" type="ORF">TA13015</name>
</gene>
<evidence type="ECO:0000313" key="5">
    <source>
        <dbReference type="Proteomes" id="UP000001950"/>
    </source>
</evidence>
<dbReference type="GO" id="GO:0000398">
    <property type="term" value="P:mRNA splicing, via spliceosome"/>
    <property type="evidence" value="ECO:0007669"/>
    <property type="project" value="TreeGrafter"/>
</dbReference>
<evidence type="ECO:0000259" key="3">
    <source>
        <dbReference type="Pfam" id="PF04677"/>
    </source>
</evidence>
<dbReference type="OrthoDB" id="2113965at2759"/>
<sequence>MDDKLYKLNYLEAEKLRRKILSEYGLESHELPHAKYKNKCNFVIIDKKVNKSYKNWEDYEKVGKPAPNKCYYCNIKYSGVMSLVSMSESIMLVMESMRNCILEDQLVLAPITHVMNTLFLDEIAYTELRNYQKTLVYMFQQVNKFVVFSEISTTRNNSKNRPNLQSRYESQNRVDIQNRSELHHCRIECYGLDKRYYEDVKCYFSKAIDEIGSNWSENKRLEVTGKTGVRGLIPQGFDYIHVDFSLTGEAMAKVIDNPSTVKNSFSRDLIASVLNLDQLERKFTHTQEYTQAIDDIRKQYKSYDWTN</sequence>
<feature type="domain" description="Cwf19-like C-terminal" evidence="3">
    <location>
        <begin position="66"/>
        <end position="156"/>
    </location>
</feature>
<evidence type="ECO:0000256" key="1">
    <source>
        <dbReference type="ARBA" id="ARBA00006795"/>
    </source>
</evidence>
<dbReference type="PANTHER" id="PTHR12072">
    <property type="entry name" value="CWF19, CELL CYCLE CONTROL PROTEIN"/>
    <property type="match status" value="1"/>
</dbReference>
<reference evidence="4 5" key="1">
    <citation type="journal article" date="2005" name="Science">
        <title>Genome of the host-cell transforming parasite Theileria annulata compared with T. parva.</title>
        <authorList>
            <person name="Pain A."/>
            <person name="Renauld H."/>
            <person name="Berriman M."/>
            <person name="Murphy L."/>
            <person name="Yeats C.A."/>
            <person name="Weir W."/>
            <person name="Kerhornou A."/>
            <person name="Aslett M."/>
            <person name="Bishop R."/>
            <person name="Bouchier C."/>
            <person name="Cochet M."/>
            <person name="Coulson R.M.R."/>
            <person name="Cronin A."/>
            <person name="de Villiers E.P."/>
            <person name="Fraser A."/>
            <person name="Fosker N."/>
            <person name="Gardner M."/>
            <person name="Goble A."/>
            <person name="Griffiths-Jones S."/>
            <person name="Harris D.E."/>
            <person name="Katzer F."/>
            <person name="Larke N."/>
            <person name="Lord A."/>
            <person name="Maser P."/>
            <person name="McKellar S."/>
            <person name="Mooney P."/>
            <person name="Morton F."/>
            <person name="Nene V."/>
            <person name="O'Neil S."/>
            <person name="Price C."/>
            <person name="Quail M.A."/>
            <person name="Rabbinowitsch E."/>
            <person name="Rawlings N.D."/>
            <person name="Rutter S."/>
            <person name="Saunders D."/>
            <person name="Seeger K."/>
            <person name="Shah T."/>
            <person name="Squares R."/>
            <person name="Squares S."/>
            <person name="Tivey A."/>
            <person name="Walker A.R."/>
            <person name="Woodward J."/>
            <person name="Dobbelaere D.A.E."/>
            <person name="Langsley G."/>
            <person name="Rajandream M.A."/>
            <person name="McKeever D."/>
            <person name="Shiels B."/>
            <person name="Tait A."/>
            <person name="Barrell B.G."/>
            <person name="Hall N."/>
        </authorList>
    </citation>
    <scope>NUCLEOTIDE SEQUENCE [LARGE SCALE GENOMIC DNA]</scope>
    <source>
        <strain evidence="5">Ankara</strain>
    </source>
</reference>
<dbReference type="KEGG" id="tan:TA13015"/>
<dbReference type="PANTHER" id="PTHR12072:SF5">
    <property type="entry name" value="CWF19-LIKE PROTEIN 2"/>
    <property type="match status" value="1"/>
</dbReference>